<feature type="domain" description="DUF3475" evidence="3">
    <location>
        <begin position="122"/>
        <end position="178"/>
    </location>
</feature>
<dbReference type="OrthoDB" id="2020544at2759"/>
<dbReference type="InterPro" id="IPR007700">
    <property type="entry name" value="DUF668"/>
</dbReference>
<dbReference type="Pfam" id="PF11961">
    <property type="entry name" value="DUF3475"/>
    <property type="match status" value="1"/>
</dbReference>
<evidence type="ECO:0008006" key="6">
    <source>
        <dbReference type="Google" id="ProtNLM"/>
    </source>
</evidence>
<reference evidence="5" key="1">
    <citation type="journal article" date="2019" name="Gigascience">
        <title>De novo genome assembly of the endangered Acer yangbiense, a plant species with extremely small populations endemic to Yunnan Province, China.</title>
        <authorList>
            <person name="Yang J."/>
            <person name="Wariss H.M."/>
            <person name="Tao L."/>
            <person name="Zhang R."/>
            <person name="Yun Q."/>
            <person name="Hollingsworth P."/>
            <person name="Dao Z."/>
            <person name="Luo G."/>
            <person name="Guo H."/>
            <person name="Ma Y."/>
            <person name="Sun W."/>
        </authorList>
    </citation>
    <scope>NUCLEOTIDE SEQUENCE [LARGE SCALE GENOMIC DNA]</scope>
    <source>
        <strain evidence="5">cv. Malutang</strain>
    </source>
</reference>
<dbReference type="AlphaFoldDB" id="A0A5C7H505"/>
<dbReference type="InterPro" id="IPR045021">
    <property type="entry name" value="PSI1/2/3"/>
</dbReference>
<dbReference type="PANTHER" id="PTHR31730">
    <property type="entry name" value="OS01G0873900 PROTEIN"/>
    <property type="match status" value="1"/>
</dbReference>
<name>A0A5C7H505_9ROSI</name>
<dbReference type="Proteomes" id="UP000323000">
    <property type="component" value="Chromosome 10"/>
</dbReference>
<evidence type="ECO:0000256" key="1">
    <source>
        <dbReference type="SAM" id="MobiDB-lite"/>
    </source>
</evidence>
<feature type="domain" description="DUF668" evidence="2">
    <location>
        <begin position="342"/>
        <end position="427"/>
    </location>
</feature>
<gene>
    <name evidence="4" type="ORF">EZV62_021223</name>
</gene>
<proteinExistence type="predicted"/>
<protein>
    <recommendedName>
        <fullName evidence="6">DUF668 domain-containing protein</fullName>
    </recommendedName>
</protein>
<evidence type="ECO:0000259" key="3">
    <source>
        <dbReference type="Pfam" id="PF11961"/>
    </source>
</evidence>
<keyword evidence="5" id="KW-1185">Reference proteome</keyword>
<evidence type="ECO:0000313" key="4">
    <source>
        <dbReference type="EMBL" id="TXG52054.1"/>
    </source>
</evidence>
<comment type="caution">
    <text evidence="4">The sequence shown here is derived from an EMBL/GenBank/DDBJ whole genome shotgun (WGS) entry which is preliminary data.</text>
</comment>
<organism evidence="4 5">
    <name type="scientific">Acer yangbiense</name>
    <dbReference type="NCBI Taxonomy" id="1000413"/>
    <lineage>
        <taxon>Eukaryota</taxon>
        <taxon>Viridiplantae</taxon>
        <taxon>Streptophyta</taxon>
        <taxon>Embryophyta</taxon>
        <taxon>Tracheophyta</taxon>
        <taxon>Spermatophyta</taxon>
        <taxon>Magnoliopsida</taxon>
        <taxon>eudicotyledons</taxon>
        <taxon>Gunneridae</taxon>
        <taxon>Pentapetalae</taxon>
        <taxon>rosids</taxon>
        <taxon>malvids</taxon>
        <taxon>Sapindales</taxon>
        <taxon>Sapindaceae</taxon>
        <taxon>Hippocastanoideae</taxon>
        <taxon>Acereae</taxon>
        <taxon>Acer</taxon>
    </lineage>
</organism>
<dbReference type="GO" id="GO:0045927">
    <property type="term" value="P:positive regulation of growth"/>
    <property type="evidence" value="ECO:0007669"/>
    <property type="project" value="InterPro"/>
</dbReference>
<dbReference type="Pfam" id="PF05003">
    <property type="entry name" value="DUF668"/>
    <property type="match status" value="1"/>
</dbReference>
<feature type="compositionally biased region" description="Basic and acidic residues" evidence="1">
    <location>
        <begin position="37"/>
        <end position="53"/>
    </location>
</feature>
<sequence>MGGVCSNCSGGTKSKIAKVGEKTSGNLKSVKKGISNKVDDMGKSRQKSDRRDVYGFSFSEKQKPSASAKSCAIKGGFLGRAGLTGLERTIDALDILGSSMSNLNPTGGFVSGMASRGNKIYILAFEVANTIAKGATLFQSLSDENIQYLKKEILHSEGVQQLVSTDMQELLSIAAADKREELDVFSGEVVRFGNLCKDPQWHNLNRYFLNFESDYLNHRQLKVEAETKKQELIALAQHTSELYHELNALERFEQDYRRKLEEADSLNLPRKGENLMILHSDVRQQRKLVKSLKKKSLWSRNLEEIMEKLVDITTYIHQSILEAFGRNAMIIASAEPEKIPQRLGVAGLALHYANIINQIDNISSRPTSLPSNMRDSLYNGLPTNVKTAIRSQLQSIDAKEELSAFQVKAEMEKTLQWLVPLATNTTKAHQGFGWVGEWANSGHEFGKSIATNINPARVQTLYHAHKHKTDKHILDLVILLHRLISVIRNRDCSFHIQSARLPTDKGMVLRSKMQRNPSLNNFTEPRITQKLSEEERNLLDKACRSSRPILWRSKSQDFAILKKGNKKVCALSRSAGNSPIRDTGARPCSENPNLLDVMDGLDPRF</sequence>
<dbReference type="EMBL" id="VAHF01000010">
    <property type="protein sequence ID" value="TXG52054.1"/>
    <property type="molecule type" value="Genomic_DNA"/>
</dbReference>
<evidence type="ECO:0000259" key="2">
    <source>
        <dbReference type="Pfam" id="PF05003"/>
    </source>
</evidence>
<feature type="region of interest" description="Disordered" evidence="1">
    <location>
        <begin position="28"/>
        <end position="53"/>
    </location>
</feature>
<evidence type="ECO:0000313" key="5">
    <source>
        <dbReference type="Proteomes" id="UP000323000"/>
    </source>
</evidence>
<dbReference type="InterPro" id="IPR021864">
    <property type="entry name" value="DUF3475"/>
</dbReference>
<accession>A0A5C7H505</accession>
<dbReference type="PANTHER" id="PTHR31730:SF18">
    <property type="entry name" value="PROTEIN PSK SIMULATOR 2"/>
    <property type="match status" value="1"/>
</dbReference>